<evidence type="ECO:0008006" key="6">
    <source>
        <dbReference type="Google" id="ProtNLM"/>
    </source>
</evidence>
<feature type="compositionally biased region" description="Basic and acidic residues" evidence="3">
    <location>
        <begin position="182"/>
        <end position="194"/>
    </location>
</feature>
<evidence type="ECO:0000313" key="5">
    <source>
        <dbReference type="Proteomes" id="UP000799424"/>
    </source>
</evidence>
<sequence length="1043" mass="115130">MFQKWYYRTADGFEPGGPPFTRHLGTLFRGAQLPRRQPAAHCPPLDVEYQNTSSLYSSLAPNAPDGWRISSLIGAPRIQTHRKAQSKQSIAALGALPAPAQSNPAHRRSEDCSTPLMEKMSSSDTHRRRSRKDPDRERSSPKSKDRDRDRDRDKDRDRERHKSSKTRKTRSSAGKDDEGDEERPRHRPSTERMRTSSSTQSSKSQKMAVVPEMARRGSFGSVNASRSSLSYPTLSKTHAKENIYSREEAARRNAGMTPDATDIDVNKDEPRVVPQPPNRVAPTPPRPPPSPPLTATTAADLRKTASANSMRRKNADELHREMEPHRQSVDSGTRVTSQAGPRAASRSSIREGDCDSTDITSNTGSQPSTIRAKSPPPLPVRTKTASPARTRTPARSSTPVKKKMRAPSEYTLDSDATSVPPEPVVNVRGHSPSYSEASPSSAMDSSPRTPTQHSVLPSVVSSVKDGAPMIEIVSDPMSRTQSVDPGYSGMAPPPPPPPPPAMNGDPPRVDYLLQNGGLSRPIPRSLLAAIEGAPAPAYSSYMSPRTTGAQGHDVRTFFKPIQVVLNNYNTVMDTNGSLAVATGYRSVARRLLDRLENVFARNISSEHCQCMMCPDQLVDDDAAGANWGEILELVSGRCELPTWPPYEDHSEPGLGITSSQLEAPCQRIDVDVPEQYRAHYEKQSKKTKVAVQSWLSDQQETVPEDADDETLTFIMLTRLEQPQRPLFYALLWGLDQLPNPRTQKPDTGTPPYLAKAGLALQRLYRLYNAPRDQLVVMYLIRHPNMHNMLATLAAVKKHEWEILVSGRFDGFLWSGAEDIPGQIPQKDGPQRFASPFSPGLNQTFSPGPQSRPGSARPGSVRPTGGAPVQIDEETEIAVLAEIEREIYLGMEAMEDAFEHLHNQAELVRRRLRERAAGLSMVAQQRRGSGVDGIEVRMGTPANLRDGEESFDDARSEIGPDDSASNVSHNKRRKAHRARERRTPAPVEEESEEEETHHERLSTFAFDGAGAGAFISSGAWVFSVYDYGFVNGRENMDTQICEHA</sequence>
<dbReference type="PANTHER" id="PTHR15074:SF5">
    <property type="entry name" value="5-METHYLCYTOSINE G_T MISMATCH-SPECIFIC DNA GLYCOSYLASE"/>
    <property type="match status" value="1"/>
</dbReference>
<organism evidence="4 5">
    <name type="scientific">Ophiobolus disseminans</name>
    <dbReference type="NCBI Taxonomy" id="1469910"/>
    <lineage>
        <taxon>Eukaryota</taxon>
        <taxon>Fungi</taxon>
        <taxon>Dikarya</taxon>
        <taxon>Ascomycota</taxon>
        <taxon>Pezizomycotina</taxon>
        <taxon>Dothideomycetes</taxon>
        <taxon>Pleosporomycetidae</taxon>
        <taxon>Pleosporales</taxon>
        <taxon>Pleosporineae</taxon>
        <taxon>Phaeosphaeriaceae</taxon>
        <taxon>Ophiobolus</taxon>
    </lineage>
</organism>
<feature type="compositionally biased region" description="Low complexity" evidence="3">
    <location>
        <begin position="195"/>
        <end position="207"/>
    </location>
</feature>
<feature type="compositionally biased region" description="Basic and acidic residues" evidence="3">
    <location>
        <begin position="132"/>
        <end position="160"/>
    </location>
</feature>
<feature type="compositionally biased region" description="Polar residues" evidence="3">
    <location>
        <begin position="839"/>
        <end position="852"/>
    </location>
</feature>
<dbReference type="OrthoDB" id="5373744at2759"/>
<feature type="compositionally biased region" description="Basic residues" evidence="3">
    <location>
        <begin position="161"/>
        <end position="170"/>
    </location>
</feature>
<feature type="compositionally biased region" description="Pro residues" evidence="3">
    <location>
        <begin position="491"/>
        <end position="501"/>
    </location>
</feature>
<feature type="region of interest" description="Disordered" evidence="3">
    <location>
        <begin position="932"/>
        <end position="998"/>
    </location>
</feature>
<dbReference type="InterPro" id="IPR045138">
    <property type="entry name" value="MeCP2/MBD4"/>
</dbReference>
<evidence type="ECO:0000256" key="2">
    <source>
        <dbReference type="ARBA" id="ARBA00023242"/>
    </source>
</evidence>
<dbReference type="GO" id="GO:0003677">
    <property type="term" value="F:DNA binding"/>
    <property type="evidence" value="ECO:0007669"/>
    <property type="project" value="InterPro"/>
</dbReference>
<evidence type="ECO:0000313" key="4">
    <source>
        <dbReference type="EMBL" id="KAF2832230.1"/>
    </source>
</evidence>
<comment type="subcellular location">
    <subcellularLocation>
        <location evidence="1">Nucleus</location>
    </subcellularLocation>
</comment>
<gene>
    <name evidence="4" type="ORF">CC86DRAFT_462572</name>
</gene>
<feature type="compositionally biased region" description="Polar residues" evidence="3">
    <location>
        <begin position="383"/>
        <end position="399"/>
    </location>
</feature>
<feature type="compositionally biased region" description="Pro residues" evidence="3">
    <location>
        <begin position="273"/>
        <end position="292"/>
    </location>
</feature>
<feature type="compositionally biased region" description="Polar residues" evidence="3">
    <location>
        <begin position="357"/>
        <end position="371"/>
    </location>
</feature>
<dbReference type="GO" id="GO:0005634">
    <property type="term" value="C:nucleus"/>
    <property type="evidence" value="ECO:0007669"/>
    <property type="project" value="UniProtKB-SubCell"/>
</dbReference>
<dbReference type="Proteomes" id="UP000799424">
    <property type="component" value="Unassembled WGS sequence"/>
</dbReference>
<protein>
    <recommendedName>
        <fullName evidence="6">5-Methylcytosine G/T mismatch-specific DNA glycosylase</fullName>
    </recommendedName>
</protein>
<name>A0A6A7AFZ2_9PLEO</name>
<feature type="region of interest" description="Disordered" evidence="3">
    <location>
        <begin position="819"/>
        <end position="871"/>
    </location>
</feature>
<evidence type="ECO:0000256" key="3">
    <source>
        <dbReference type="SAM" id="MobiDB-lite"/>
    </source>
</evidence>
<feature type="region of interest" description="Disordered" evidence="3">
    <location>
        <begin position="95"/>
        <end position="458"/>
    </location>
</feature>
<feature type="compositionally biased region" description="Basic residues" evidence="3">
    <location>
        <begin position="968"/>
        <end position="979"/>
    </location>
</feature>
<feature type="compositionally biased region" description="Basic and acidic residues" evidence="3">
    <location>
        <begin position="238"/>
        <end position="251"/>
    </location>
</feature>
<dbReference type="AlphaFoldDB" id="A0A6A7AFZ2"/>
<keyword evidence="5" id="KW-1185">Reference proteome</keyword>
<dbReference type="EMBL" id="MU006217">
    <property type="protein sequence ID" value="KAF2832230.1"/>
    <property type="molecule type" value="Genomic_DNA"/>
</dbReference>
<feature type="compositionally biased region" description="Basic and acidic residues" evidence="3">
    <location>
        <begin position="313"/>
        <end position="328"/>
    </location>
</feature>
<feature type="region of interest" description="Disordered" evidence="3">
    <location>
        <begin position="476"/>
        <end position="506"/>
    </location>
</feature>
<accession>A0A6A7AFZ2</accession>
<feature type="compositionally biased region" description="Polar residues" evidence="3">
    <location>
        <begin position="448"/>
        <end position="458"/>
    </location>
</feature>
<feature type="compositionally biased region" description="Polar residues" evidence="3">
    <location>
        <begin position="220"/>
        <end position="236"/>
    </location>
</feature>
<evidence type="ECO:0000256" key="1">
    <source>
        <dbReference type="ARBA" id="ARBA00004123"/>
    </source>
</evidence>
<keyword evidence="2" id="KW-0539">Nucleus</keyword>
<feature type="compositionally biased region" description="Basic and acidic residues" evidence="3">
    <location>
        <begin position="944"/>
        <end position="957"/>
    </location>
</feature>
<feature type="compositionally biased region" description="Low complexity" evidence="3">
    <location>
        <begin position="431"/>
        <end position="447"/>
    </location>
</feature>
<dbReference type="PANTHER" id="PTHR15074">
    <property type="entry name" value="METHYL-CPG-BINDING PROTEIN"/>
    <property type="match status" value="1"/>
</dbReference>
<proteinExistence type="predicted"/>
<reference evidence="4" key="1">
    <citation type="journal article" date="2020" name="Stud. Mycol.">
        <title>101 Dothideomycetes genomes: a test case for predicting lifestyles and emergence of pathogens.</title>
        <authorList>
            <person name="Haridas S."/>
            <person name="Albert R."/>
            <person name="Binder M."/>
            <person name="Bloem J."/>
            <person name="Labutti K."/>
            <person name="Salamov A."/>
            <person name="Andreopoulos B."/>
            <person name="Baker S."/>
            <person name="Barry K."/>
            <person name="Bills G."/>
            <person name="Bluhm B."/>
            <person name="Cannon C."/>
            <person name="Castanera R."/>
            <person name="Culley D."/>
            <person name="Daum C."/>
            <person name="Ezra D."/>
            <person name="Gonzalez J."/>
            <person name="Henrissat B."/>
            <person name="Kuo A."/>
            <person name="Liang C."/>
            <person name="Lipzen A."/>
            <person name="Lutzoni F."/>
            <person name="Magnuson J."/>
            <person name="Mondo S."/>
            <person name="Nolan M."/>
            <person name="Ohm R."/>
            <person name="Pangilinan J."/>
            <person name="Park H.-J."/>
            <person name="Ramirez L."/>
            <person name="Alfaro M."/>
            <person name="Sun H."/>
            <person name="Tritt A."/>
            <person name="Yoshinaga Y."/>
            <person name="Zwiers L.-H."/>
            <person name="Turgeon B."/>
            <person name="Goodwin S."/>
            <person name="Spatafora J."/>
            <person name="Crous P."/>
            <person name="Grigoriev I."/>
        </authorList>
    </citation>
    <scope>NUCLEOTIDE SEQUENCE</scope>
    <source>
        <strain evidence="4">CBS 113818</strain>
    </source>
</reference>
<feature type="compositionally biased region" description="Polar residues" evidence="3">
    <location>
        <begin position="329"/>
        <end position="339"/>
    </location>
</feature>